<dbReference type="Proteomes" id="UP000552864">
    <property type="component" value="Unassembled WGS sequence"/>
</dbReference>
<comment type="caution">
    <text evidence="2">The sequence shown here is derived from an EMBL/GenBank/DDBJ whole genome shotgun (WGS) entry which is preliminary data.</text>
</comment>
<organism evidence="2 3">
    <name type="scientific">Chitinophaga eiseniae</name>
    <dbReference type="NCBI Taxonomy" id="634771"/>
    <lineage>
        <taxon>Bacteria</taxon>
        <taxon>Pseudomonadati</taxon>
        <taxon>Bacteroidota</taxon>
        <taxon>Chitinophagia</taxon>
        <taxon>Chitinophagales</taxon>
        <taxon>Chitinophagaceae</taxon>
        <taxon>Chitinophaga</taxon>
    </lineage>
</organism>
<name>A0A847SCK7_9BACT</name>
<evidence type="ECO:0000313" key="2">
    <source>
        <dbReference type="EMBL" id="NLR79521.1"/>
    </source>
</evidence>
<keyword evidence="1" id="KW-0732">Signal</keyword>
<gene>
    <name evidence="2" type="ORF">HGH91_12855</name>
</gene>
<reference evidence="2 3" key="1">
    <citation type="submission" date="2020-04" db="EMBL/GenBank/DDBJ databases">
        <authorList>
            <person name="Yin C."/>
        </authorList>
    </citation>
    <scope>NUCLEOTIDE SEQUENCE [LARGE SCALE GENOMIC DNA]</scope>
    <source>
        <strain evidence="2 3">Ak56</strain>
    </source>
</reference>
<dbReference type="RefSeq" id="WP_168738813.1">
    <property type="nucleotide sequence ID" value="NZ_JABAHZ010000002.1"/>
</dbReference>
<feature type="chain" id="PRO_5032822249" description="Lipoprotein" evidence="1">
    <location>
        <begin position="22"/>
        <end position="177"/>
    </location>
</feature>
<protein>
    <recommendedName>
        <fullName evidence="4">Lipoprotein</fullName>
    </recommendedName>
</protein>
<dbReference type="AlphaFoldDB" id="A0A847SCK7"/>
<keyword evidence="3" id="KW-1185">Reference proteome</keyword>
<feature type="signal peptide" evidence="1">
    <location>
        <begin position="1"/>
        <end position="21"/>
    </location>
</feature>
<dbReference type="PROSITE" id="PS51257">
    <property type="entry name" value="PROKAR_LIPOPROTEIN"/>
    <property type="match status" value="1"/>
</dbReference>
<evidence type="ECO:0000256" key="1">
    <source>
        <dbReference type="SAM" id="SignalP"/>
    </source>
</evidence>
<evidence type="ECO:0008006" key="4">
    <source>
        <dbReference type="Google" id="ProtNLM"/>
    </source>
</evidence>
<dbReference type="EMBL" id="JABAHZ010000002">
    <property type="protein sequence ID" value="NLR79521.1"/>
    <property type="molecule type" value="Genomic_DNA"/>
</dbReference>
<proteinExistence type="predicted"/>
<accession>A0A847SCK7</accession>
<evidence type="ECO:0000313" key="3">
    <source>
        <dbReference type="Proteomes" id="UP000552864"/>
    </source>
</evidence>
<sequence>MKYLLLTIVVFFSACASPKMDAIQSVYNSRDTIISLFRSKSIMRSRGENNILFCTHKDGKTNKYYFEVNENHYEFISDSITYSPDILDLKDVDSIKDRQQLISHTKWLLDMMDKLSIRDIQGDLSDVGIDLKIYMKQGAGIILYVPDSQKIGLEYWKNYIGSMKKIDAHWYYSTTMN</sequence>